<dbReference type="SUPFAM" id="SSF53756">
    <property type="entry name" value="UDP-Glycosyltransferase/glycogen phosphorylase"/>
    <property type="match status" value="1"/>
</dbReference>
<accession>A0ABN1G8N2</accession>
<comment type="caution">
    <text evidence="3">The sequence shown here is derived from an EMBL/GenBank/DDBJ whole genome shotgun (WGS) entry which is preliminary data.</text>
</comment>
<dbReference type="EMBL" id="BAAADS010000017">
    <property type="protein sequence ID" value="GAA0606372.1"/>
    <property type="molecule type" value="Genomic_DNA"/>
</dbReference>
<dbReference type="RefSeq" id="WP_343813487.1">
    <property type="nucleotide sequence ID" value="NZ_BAAADS010000017.1"/>
</dbReference>
<dbReference type="PANTHER" id="PTHR12526:SF630">
    <property type="entry name" value="GLYCOSYLTRANSFERASE"/>
    <property type="match status" value="1"/>
</dbReference>
<reference evidence="3 4" key="1">
    <citation type="journal article" date="2019" name="Int. J. Syst. Evol. Microbiol.">
        <title>The Global Catalogue of Microorganisms (GCM) 10K type strain sequencing project: providing services to taxonomists for standard genome sequencing and annotation.</title>
        <authorList>
            <consortium name="The Broad Institute Genomics Platform"/>
            <consortium name="The Broad Institute Genome Sequencing Center for Infectious Disease"/>
            <person name="Wu L."/>
            <person name="Ma J."/>
        </authorList>
    </citation>
    <scope>NUCLEOTIDE SEQUENCE [LARGE SCALE GENOMIC DNA]</scope>
    <source>
        <strain evidence="3 4">JCM 15395</strain>
    </source>
</reference>
<dbReference type="InterPro" id="IPR001296">
    <property type="entry name" value="Glyco_trans_1"/>
</dbReference>
<evidence type="ECO:0000259" key="1">
    <source>
        <dbReference type="Pfam" id="PF00534"/>
    </source>
</evidence>
<proteinExistence type="predicted"/>
<dbReference type="Pfam" id="PF00534">
    <property type="entry name" value="Glycos_transf_1"/>
    <property type="match status" value="1"/>
</dbReference>
<gene>
    <name evidence="3" type="ORF">GCM10009001_24510</name>
</gene>
<dbReference type="InterPro" id="IPR028098">
    <property type="entry name" value="Glyco_trans_4-like_N"/>
</dbReference>
<evidence type="ECO:0000313" key="4">
    <source>
        <dbReference type="Proteomes" id="UP001500866"/>
    </source>
</evidence>
<sequence>MKKKVLFVATVVKKHIMVFHIPYLKWFKENGYETYVCARNDYENPEECVIPYCDYYYDIPFERSPFKLNNFRAYKRLKNIIDFNEFDLIHCHTPVGGALTRLAARSARQHKSTSVIYTVHGFHFFKGAPLKDWLIFYSIEKYLSRWTDALITMNGEDFGNGKKITLRTSTEVYHVNGIGINKEKFIPQTEKAKKYLRKEYGFKESDFILIYVGELSHRKNQSLLIETMSILKGRIPNIKLLLVGSGSLEKKYKKQVDNLKVSEIVNFLGYRTDIVELMTLSDLAVSSSIQEGLPVNVMEAMATGLPLVVTNSRGNRDLVVNGVNGFVGDNDVNKFSNAIAELLISDEQRIKLGNSSLDLIDKYSLDNVMEEMKRIYLKHMTVEKNT</sequence>
<organism evidence="3 4">
    <name type="scientific">Virgibacillus siamensis</name>
    <dbReference type="NCBI Taxonomy" id="480071"/>
    <lineage>
        <taxon>Bacteria</taxon>
        <taxon>Bacillati</taxon>
        <taxon>Bacillota</taxon>
        <taxon>Bacilli</taxon>
        <taxon>Bacillales</taxon>
        <taxon>Bacillaceae</taxon>
        <taxon>Virgibacillus</taxon>
    </lineage>
</organism>
<dbReference type="Pfam" id="PF13477">
    <property type="entry name" value="Glyco_trans_4_2"/>
    <property type="match status" value="1"/>
</dbReference>
<protein>
    <submittedName>
        <fullName evidence="3">Glycosyltransferase family 4 protein</fullName>
    </submittedName>
</protein>
<dbReference type="Gene3D" id="3.40.50.2000">
    <property type="entry name" value="Glycogen Phosphorylase B"/>
    <property type="match status" value="2"/>
</dbReference>
<dbReference type="PANTHER" id="PTHR12526">
    <property type="entry name" value="GLYCOSYLTRANSFERASE"/>
    <property type="match status" value="1"/>
</dbReference>
<feature type="domain" description="Glycosyl transferase family 1" evidence="1">
    <location>
        <begin position="196"/>
        <end position="354"/>
    </location>
</feature>
<dbReference type="CDD" id="cd03808">
    <property type="entry name" value="GT4_CapM-like"/>
    <property type="match status" value="1"/>
</dbReference>
<feature type="domain" description="Glycosyltransferase subfamily 4-like N-terminal" evidence="2">
    <location>
        <begin position="4"/>
        <end position="153"/>
    </location>
</feature>
<name>A0ABN1G8N2_9BACI</name>
<evidence type="ECO:0000259" key="2">
    <source>
        <dbReference type="Pfam" id="PF13477"/>
    </source>
</evidence>
<keyword evidence="4" id="KW-1185">Reference proteome</keyword>
<dbReference type="Proteomes" id="UP001500866">
    <property type="component" value="Unassembled WGS sequence"/>
</dbReference>
<evidence type="ECO:0000313" key="3">
    <source>
        <dbReference type="EMBL" id="GAA0606372.1"/>
    </source>
</evidence>